<evidence type="ECO:0000313" key="3">
    <source>
        <dbReference type="WBParaSite" id="SSLN_0000545601-mRNA-1"/>
    </source>
</evidence>
<sequence>MQAPKRLSTTIVHDLLFADDYALNTVTDMKRSMVVMRKPPPSVEYNAPRINVNGAQLKIIDDEVAKRISKASQVFGRLQASMWNRHCIHLNTKPKMYKAVVLTTLLYRAETWTVYSIQARKLNHFHLNYLRRIFKLRWQDRIPGTEVLERTGILSIHAMLRQVQLRWSDHLVKMDDERLGKRLFYGDFITCAHRQGDQKRRYKDTLKQMQIDPATWEDLAQDRLAWRRSVKTGAAIYVANRITVAKAKRAARKSQAPWINTANAHAINANSARKSAWSDIFELNATTSPQY</sequence>
<dbReference type="PANTHER" id="PTHR47027">
    <property type="entry name" value="REVERSE TRANSCRIPTASE DOMAIN-CONTAINING PROTEIN"/>
    <property type="match status" value="1"/>
</dbReference>
<dbReference type="AlphaFoldDB" id="A0A183SM37"/>
<evidence type="ECO:0000313" key="2">
    <source>
        <dbReference type="Proteomes" id="UP000275846"/>
    </source>
</evidence>
<evidence type="ECO:0000313" key="1">
    <source>
        <dbReference type="EMBL" id="VDL91670.1"/>
    </source>
</evidence>
<dbReference type="Proteomes" id="UP000275846">
    <property type="component" value="Unassembled WGS sequence"/>
</dbReference>
<organism evidence="3">
    <name type="scientific">Schistocephalus solidus</name>
    <name type="common">Tapeworm</name>
    <dbReference type="NCBI Taxonomy" id="70667"/>
    <lineage>
        <taxon>Eukaryota</taxon>
        <taxon>Metazoa</taxon>
        <taxon>Spiralia</taxon>
        <taxon>Lophotrochozoa</taxon>
        <taxon>Platyhelminthes</taxon>
        <taxon>Cestoda</taxon>
        <taxon>Eucestoda</taxon>
        <taxon>Diphyllobothriidea</taxon>
        <taxon>Diphyllobothriidae</taxon>
        <taxon>Schistocephalus</taxon>
    </lineage>
</organism>
<dbReference type="EMBL" id="UYSU01033190">
    <property type="protein sequence ID" value="VDL91670.1"/>
    <property type="molecule type" value="Genomic_DNA"/>
</dbReference>
<reference evidence="1 2" key="2">
    <citation type="submission" date="2018-11" db="EMBL/GenBank/DDBJ databases">
        <authorList>
            <consortium name="Pathogen Informatics"/>
        </authorList>
    </citation>
    <scope>NUCLEOTIDE SEQUENCE [LARGE SCALE GENOMIC DNA]</scope>
    <source>
        <strain evidence="1 2">NST_G2</strain>
    </source>
</reference>
<name>A0A183SM37_SCHSO</name>
<accession>A0A183SM37</accession>
<dbReference type="PANTHER" id="PTHR47027:SF26">
    <property type="entry name" value="REVERSE TRANSCRIPTASE DOMAIN-CONTAINING PROTEIN"/>
    <property type="match status" value="1"/>
</dbReference>
<keyword evidence="2" id="KW-1185">Reference proteome</keyword>
<gene>
    <name evidence="1" type="ORF">SSLN_LOCUS5285</name>
</gene>
<protein>
    <submittedName>
        <fullName evidence="3">Reverse transcriptase domain-containing protein</fullName>
    </submittedName>
</protein>
<dbReference type="OrthoDB" id="424543at2759"/>
<proteinExistence type="predicted"/>
<dbReference type="WBParaSite" id="SSLN_0000545601-mRNA-1">
    <property type="protein sequence ID" value="SSLN_0000545601-mRNA-1"/>
    <property type="gene ID" value="SSLN_0000545601"/>
</dbReference>
<reference evidence="3" key="1">
    <citation type="submission" date="2016-06" db="UniProtKB">
        <authorList>
            <consortium name="WormBaseParasite"/>
        </authorList>
    </citation>
    <scope>IDENTIFICATION</scope>
</reference>